<feature type="non-terminal residue" evidence="2">
    <location>
        <position position="1"/>
    </location>
</feature>
<protein>
    <recommendedName>
        <fullName evidence="4">Peptide-methionine (S)-S-oxide reductase</fullName>
    </recommendedName>
</protein>
<organism evidence="2 3">
    <name type="scientific">Cymbomonas tetramitiformis</name>
    <dbReference type="NCBI Taxonomy" id="36881"/>
    <lineage>
        <taxon>Eukaryota</taxon>
        <taxon>Viridiplantae</taxon>
        <taxon>Chlorophyta</taxon>
        <taxon>Pyramimonadophyceae</taxon>
        <taxon>Pyramimonadales</taxon>
        <taxon>Pyramimonadaceae</taxon>
        <taxon>Cymbomonas</taxon>
    </lineage>
</organism>
<dbReference type="Proteomes" id="UP001190700">
    <property type="component" value="Unassembled WGS sequence"/>
</dbReference>
<accession>A0AAE0FVH6</accession>
<evidence type="ECO:0000313" key="2">
    <source>
        <dbReference type="EMBL" id="KAK3266679.1"/>
    </source>
</evidence>
<feature type="region of interest" description="Disordered" evidence="1">
    <location>
        <begin position="51"/>
        <end position="78"/>
    </location>
</feature>
<gene>
    <name evidence="2" type="ORF">CYMTET_24714</name>
</gene>
<dbReference type="AlphaFoldDB" id="A0AAE0FVH6"/>
<evidence type="ECO:0000313" key="3">
    <source>
        <dbReference type="Proteomes" id="UP001190700"/>
    </source>
</evidence>
<keyword evidence="3" id="KW-1185">Reference proteome</keyword>
<proteinExistence type="predicted"/>
<evidence type="ECO:0008006" key="4">
    <source>
        <dbReference type="Google" id="ProtNLM"/>
    </source>
</evidence>
<comment type="caution">
    <text evidence="2">The sequence shown here is derived from an EMBL/GenBank/DDBJ whole genome shotgun (WGS) entry which is preliminary data.</text>
</comment>
<name>A0AAE0FVH6_9CHLO</name>
<evidence type="ECO:0000256" key="1">
    <source>
        <dbReference type="SAM" id="MobiDB-lite"/>
    </source>
</evidence>
<sequence length="78" mass="9082">DDLINVVYIMDSEAFPFHRAEQFHQFHHGLGKMFPPMYTQRLRREQMQLGRISPTGCPEQEAGGFRSEDFGDIDPLEL</sequence>
<dbReference type="EMBL" id="LGRX02012897">
    <property type="protein sequence ID" value="KAK3266679.1"/>
    <property type="molecule type" value="Genomic_DNA"/>
</dbReference>
<reference evidence="2 3" key="1">
    <citation type="journal article" date="2015" name="Genome Biol. Evol.">
        <title>Comparative Genomics of a Bacterivorous Green Alga Reveals Evolutionary Causalities and Consequences of Phago-Mixotrophic Mode of Nutrition.</title>
        <authorList>
            <person name="Burns J.A."/>
            <person name="Paasch A."/>
            <person name="Narechania A."/>
            <person name="Kim E."/>
        </authorList>
    </citation>
    <scope>NUCLEOTIDE SEQUENCE [LARGE SCALE GENOMIC DNA]</scope>
    <source>
        <strain evidence="2 3">PLY_AMNH</strain>
    </source>
</reference>